<dbReference type="Proteomes" id="UP000094580">
    <property type="component" value="Unassembled WGS sequence"/>
</dbReference>
<evidence type="ECO:0000313" key="3">
    <source>
        <dbReference type="Proteomes" id="UP000094580"/>
    </source>
</evidence>
<dbReference type="RefSeq" id="WP_069033789.1">
    <property type="nucleotide sequence ID" value="NZ_MDKC01000013.1"/>
</dbReference>
<evidence type="ECO:0000313" key="2">
    <source>
        <dbReference type="EMBL" id="ODG92010.1"/>
    </source>
</evidence>
<dbReference type="SUPFAM" id="SSF56112">
    <property type="entry name" value="Protein kinase-like (PK-like)"/>
    <property type="match status" value="1"/>
</dbReference>
<dbReference type="InterPro" id="IPR011009">
    <property type="entry name" value="Kinase-like_dom_sf"/>
</dbReference>
<comment type="caution">
    <text evidence="2">The sequence shown here is derived from an EMBL/GenBank/DDBJ whole genome shotgun (WGS) entry which is preliminary data.</text>
</comment>
<accession>A0ABX2ZQL0</accession>
<reference evidence="2 3" key="1">
    <citation type="submission" date="2016-07" db="EMBL/GenBank/DDBJ databases">
        <authorList>
            <person name="Townsley L."/>
            <person name="Shank E.A."/>
        </authorList>
    </citation>
    <scope>NUCLEOTIDE SEQUENCE [LARGE SCALE GENOMIC DNA]</scope>
    <source>
        <strain evidence="2 3">CH01</strain>
    </source>
</reference>
<keyword evidence="1" id="KW-0472">Membrane</keyword>
<protein>
    <recommendedName>
        <fullName evidence="4">Aminoglycoside phosphotransferase domain-containing protein</fullName>
    </recommendedName>
</protein>
<organism evidence="2 3">
    <name type="scientific">Gottfriedia luciferensis</name>
    <dbReference type="NCBI Taxonomy" id="178774"/>
    <lineage>
        <taxon>Bacteria</taxon>
        <taxon>Bacillati</taxon>
        <taxon>Bacillota</taxon>
        <taxon>Bacilli</taxon>
        <taxon>Bacillales</taxon>
        <taxon>Bacillaceae</taxon>
        <taxon>Gottfriedia</taxon>
    </lineage>
</organism>
<keyword evidence="1" id="KW-0812">Transmembrane</keyword>
<keyword evidence="3" id="KW-1185">Reference proteome</keyword>
<gene>
    <name evidence="2" type="ORF">BED47_05900</name>
</gene>
<dbReference type="Gene3D" id="3.90.1200.10">
    <property type="match status" value="1"/>
</dbReference>
<evidence type="ECO:0008006" key="4">
    <source>
        <dbReference type="Google" id="ProtNLM"/>
    </source>
</evidence>
<sequence length="397" mass="47344">MEEFRYIYVDNFLYSSLYINLDQSLISLIYFLFFKGKPFGFLERKTKIHIINLCLPIVRLIRVLQFTYLYKRKKNLNKKSPDLFPTLSSVYCGHCLILGGQGEYKIINFRKKYVTTVYPNDFPKSVMENRFYKLKEAQNCKLSPKLLDWELNSRFMKESYLNLKPVSFKLNDIKHVYLETLPILKEILLSKGHQNIFLGQHIQNVSKRIEQLLSPFLNHNVSLVNNIKIISDFISVIHQELNKVVSQSEIVLGFSHGDFWEGNILKSGKKSRVIDWNTLEIRSAFFDFYFITFDKVSSINEENLYEVSREIENAYQTFIRNYLENHFINSKLAAVLVQHSELYRYIFYLEFITQRLVENPLGEQKYFKYLADRIKFFQVFESKIYENKFNNYLVENI</sequence>
<proteinExistence type="predicted"/>
<keyword evidence="1" id="KW-1133">Transmembrane helix</keyword>
<dbReference type="EMBL" id="MDKC01000013">
    <property type="protein sequence ID" value="ODG92010.1"/>
    <property type="molecule type" value="Genomic_DNA"/>
</dbReference>
<feature type="transmembrane region" description="Helical" evidence="1">
    <location>
        <begin position="12"/>
        <end position="33"/>
    </location>
</feature>
<evidence type="ECO:0000256" key="1">
    <source>
        <dbReference type="SAM" id="Phobius"/>
    </source>
</evidence>
<name>A0ABX2ZQL0_9BACI</name>